<proteinExistence type="predicted"/>
<organism evidence="2 3">
    <name type="scientific">Ameiurus melas</name>
    <name type="common">Black bullhead</name>
    <name type="synonym">Silurus melas</name>
    <dbReference type="NCBI Taxonomy" id="219545"/>
    <lineage>
        <taxon>Eukaryota</taxon>
        <taxon>Metazoa</taxon>
        <taxon>Chordata</taxon>
        <taxon>Craniata</taxon>
        <taxon>Vertebrata</taxon>
        <taxon>Euteleostomi</taxon>
        <taxon>Actinopterygii</taxon>
        <taxon>Neopterygii</taxon>
        <taxon>Teleostei</taxon>
        <taxon>Ostariophysi</taxon>
        <taxon>Siluriformes</taxon>
        <taxon>Ictaluridae</taxon>
        <taxon>Ameiurus</taxon>
    </lineage>
</organism>
<accession>A0A7J6ATR2</accession>
<evidence type="ECO:0000313" key="2">
    <source>
        <dbReference type="EMBL" id="KAF4085549.1"/>
    </source>
</evidence>
<gene>
    <name evidence="2" type="ORF">AMELA_G00096430</name>
</gene>
<dbReference type="AlphaFoldDB" id="A0A7J6ATR2"/>
<keyword evidence="3" id="KW-1185">Reference proteome</keyword>
<protein>
    <submittedName>
        <fullName evidence="2">Uncharacterized protein</fullName>
    </submittedName>
</protein>
<comment type="caution">
    <text evidence="2">The sequence shown here is derived from an EMBL/GenBank/DDBJ whole genome shotgun (WGS) entry which is preliminary data.</text>
</comment>
<dbReference type="EMBL" id="JAAGNN010000008">
    <property type="protein sequence ID" value="KAF4085549.1"/>
    <property type="molecule type" value="Genomic_DNA"/>
</dbReference>
<name>A0A7J6ATR2_AMEME</name>
<feature type="region of interest" description="Disordered" evidence="1">
    <location>
        <begin position="90"/>
        <end position="110"/>
    </location>
</feature>
<reference evidence="2 3" key="1">
    <citation type="submission" date="2020-02" db="EMBL/GenBank/DDBJ databases">
        <title>A chromosome-scale genome assembly of the black bullhead catfish (Ameiurus melas).</title>
        <authorList>
            <person name="Wen M."/>
            <person name="Zham M."/>
            <person name="Cabau C."/>
            <person name="Klopp C."/>
            <person name="Donnadieu C."/>
            <person name="Roques C."/>
            <person name="Bouchez O."/>
            <person name="Lampietro C."/>
            <person name="Jouanno E."/>
            <person name="Herpin A."/>
            <person name="Louis A."/>
            <person name="Berthelot C."/>
            <person name="Parey E."/>
            <person name="Roest-Crollius H."/>
            <person name="Braasch I."/>
            <person name="Postlethwait J."/>
            <person name="Robinson-Rechavi M."/>
            <person name="Echchiki A."/>
            <person name="Begum T."/>
            <person name="Montfort J."/>
            <person name="Schartl M."/>
            <person name="Bobe J."/>
            <person name="Guiguen Y."/>
        </authorList>
    </citation>
    <scope>NUCLEOTIDE SEQUENCE [LARGE SCALE GENOMIC DNA]</scope>
    <source>
        <strain evidence="2">M_S1</strain>
        <tissue evidence="2">Blood</tissue>
    </source>
</reference>
<evidence type="ECO:0000313" key="3">
    <source>
        <dbReference type="Proteomes" id="UP000593565"/>
    </source>
</evidence>
<dbReference type="Proteomes" id="UP000593565">
    <property type="component" value="Unassembled WGS sequence"/>
</dbReference>
<evidence type="ECO:0000256" key="1">
    <source>
        <dbReference type="SAM" id="MobiDB-lite"/>
    </source>
</evidence>
<sequence length="110" mass="11733">MQSRVTHNGTFSSASSLRPCETVVELPTMFPALLTHHWGGNHCIDVAWPGGNELVALLRCSGSPGCFDSGLQLVCIVGSGVSRRFSMGFGSDESAGQSSTVTPRWKHEVL</sequence>